<feature type="transmembrane region" description="Helical" evidence="1">
    <location>
        <begin position="132"/>
        <end position="154"/>
    </location>
</feature>
<keyword evidence="1" id="KW-1133">Transmembrane helix</keyword>
<evidence type="ECO:0000313" key="3">
    <source>
        <dbReference type="Proteomes" id="UP000092582"/>
    </source>
</evidence>
<evidence type="ECO:0000313" key="2">
    <source>
        <dbReference type="EMBL" id="ANP72277.1"/>
    </source>
</evidence>
<reference evidence="2 3" key="1">
    <citation type="submission" date="2016-06" db="EMBL/GenBank/DDBJ databases">
        <title>Genome sequencing of Cryobacterium arcticum PAMC 27867.</title>
        <authorList>
            <person name="Lee J."/>
            <person name="Kim O.-S."/>
        </authorList>
    </citation>
    <scope>NUCLEOTIDE SEQUENCE [LARGE SCALE GENOMIC DNA]</scope>
    <source>
        <strain evidence="2 3">PAMC 27867</strain>
    </source>
</reference>
<dbReference type="Proteomes" id="UP000092582">
    <property type="component" value="Chromosome 1"/>
</dbReference>
<dbReference type="PATRIC" id="fig|670052.7.peg.1367"/>
<dbReference type="EMBL" id="CP016282">
    <property type="protein sequence ID" value="ANP72277.1"/>
    <property type="molecule type" value="Genomic_DNA"/>
</dbReference>
<dbReference type="InterPro" id="IPR021125">
    <property type="entry name" value="DUF2127"/>
</dbReference>
<protein>
    <recommendedName>
        <fullName evidence="4">DUF2127 domain-containing protein</fullName>
    </recommendedName>
</protein>
<keyword evidence="1" id="KW-0472">Membrane</keyword>
<keyword evidence="1" id="KW-0812">Transmembrane</keyword>
<dbReference type="RefSeq" id="WP_066594635.1">
    <property type="nucleotide sequence ID" value="NZ_CP016282.1"/>
</dbReference>
<dbReference type="InterPro" id="IPR014591">
    <property type="entry name" value="UCP034455"/>
</dbReference>
<feature type="transmembrane region" description="Helical" evidence="1">
    <location>
        <begin position="100"/>
        <end position="126"/>
    </location>
</feature>
<sequence length="162" mass="17948">MNVPTTAQRAEPTLLDRTFRVSLILKGLDGVLELVGGVLLLVVTPAQIGAVARVLTQHELAEDPHDQIATSLLRLASGLSVSATLFGAIYLLAHGAVKVVLVWAVLANRLWAYPWMIGFLIVFIGYQTYQLAIGFSWGMLLLTAFDLFIVVLTWREYTIRRR</sequence>
<accession>A0A1B1BI36</accession>
<feature type="transmembrane region" description="Helical" evidence="1">
    <location>
        <begin position="72"/>
        <end position="93"/>
    </location>
</feature>
<evidence type="ECO:0000256" key="1">
    <source>
        <dbReference type="SAM" id="Phobius"/>
    </source>
</evidence>
<dbReference type="KEGG" id="cart:PA27867_1315"/>
<dbReference type="PIRSF" id="PIRSF034455">
    <property type="entry name" value="UCP034455"/>
    <property type="match status" value="1"/>
</dbReference>
<gene>
    <name evidence="2" type="ORF">PA27867_1315</name>
</gene>
<feature type="transmembrane region" description="Helical" evidence="1">
    <location>
        <begin position="30"/>
        <end position="52"/>
    </location>
</feature>
<dbReference type="AlphaFoldDB" id="A0A1B1BI36"/>
<evidence type="ECO:0008006" key="4">
    <source>
        <dbReference type="Google" id="ProtNLM"/>
    </source>
</evidence>
<proteinExistence type="predicted"/>
<dbReference type="Pfam" id="PF09900">
    <property type="entry name" value="DUF2127"/>
    <property type="match status" value="1"/>
</dbReference>
<organism evidence="2 3">
    <name type="scientific">Cryobacterium arcticum</name>
    <dbReference type="NCBI Taxonomy" id="670052"/>
    <lineage>
        <taxon>Bacteria</taxon>
        <taxon>Bacillati</taxon>
        <taxon>Actinomycetota</taxon>
        <taxon>Actinomycetes</taxon>
        <taxon>Micrococcales</taxon>
        <taxon>Microbacteriaceae</taxon>
        <taxon>Cryobacterium</taxon>
    </lineage>
</organism>
<name>A0A1B1BI36_9MICO</name>
<keyword evidence="3" id="KW-1185">Reference proteome</keyword>